<accession>A0A6L3N236</accession>
<organism evidence="2 3">
    <name type="scientific">Burkholderia stagnalis</name>
    <dbReference type="NCBI Taxonomy" id="1503054"/>
    <lineage>
        <taxon>Bacteria</taxon>
        <taxon>Pseudomonadati</taxon>
        <taxon>Pseudomonadota</taxon>
        <taxon>Betaproteobacteria</taxon>
        <taxon>Burkholderiales</taxon>
        <taxon>Burkholderiaceae</taxon>
        <taxon>Burkholderia</taxon>
        <taxon>Burkholderia cepacia complex</taxon>
    </lineage>
</organism>
<protein>
    <submittedName>
        <fullName evidence="2">Uncharacterized protein</fullName>
    </submittedName>
</protein>
<dbReference type="AlphaFoldDB" id="A0A6L3N236"/>
<proteinExistence type="predicted"/>
<dbReference type="EMBL" id="VZOK01000006">
    <property type="protein sequence ID" value="KAB0640191.1"/>
    <property type="molecule type" value="Genomic_DNA"/>
</dbReference>
<feature type="region of interest" description="Disordered" evidence="1">
    <location>
        <begin position="29"/>
        <end position="91"/>
    </location>
</feature>
<name>A0A6L3N236_9BURK</name>
<comment type="caution">
    <text evidence="2">The sequence shown here is derived from an EMBL/GenBank/DDBJ whole genome shotgun (WGS) entry which is preliminary data.</text>
</comment>
<feature type="compositionally biased region" description="Polar residues" evidence="1">
    <location>
        <begin position="80"/>
        <end position="91"/>
    </location>
</feature>
<evidence type="ECO:0000256" key="1">
    <source>
        <dbReference type="SAM" id="MobiDB-lite"/>
    </source>
</evidence>
<reference evidence="2 3" key="1">
    <citation type="submission" date="2019-09" db="EMBL/GenBank/DDBJ databases">
        <title>Draft genome sequences of 48 bacterial type strains from the CCUG.</title>
        <authorList>
            <person name="Tunovic T."/>
            <person name="Pineiro-Iglesias B."/>
            <person name="Unosson C."/>
            <person name="Inganas E."/>
            <person name="Ohlen M."/>
            <person name="Cardew S."/>
            <person name="Jensie-Markopoulos S."/>
            <person name="Salva-Serra F."/>
            <person name="Jaen-Luchoro D."/>
            <person name="Karlsson R."/>
            <person name="Svensson-Stadler L."/>
            <person name="Chun J."/>
            <person name="Moore E."/>
        </authorList>
    </citation>
    <scope>NUCLEOTIDE SEQUENCE [LARGE SCALE GENOMIC DNA]</scope>
    <source>
        <strain evidence="2 3">CCUG 65686</strain>
    </source>
</reference>
<evidence type="ECO:0000313" key="3">
    <source>
        <dbReference type="Proteomes" id="UP000473470"/>
    </source>
</evidence>
<dbReference type="Proteomes" id="UP000473470">
    <property type="component" value="Unassembled WGS sequence"/>
</dbReference>
<gene>
    <name evidence="2" type="ORF">F7R25_05920</name>
</gene>
<sequence>MPTTAAVRGRECTCVVHSCRFARARGLSAIDPAPEPGPGRDALPVPPGGCSGPLRQARRGRRPEINPCPKFPDSRYSHIPRNTIQPDFNPR</sequence>
<evidence type="ECO:0000313" key="2">
    <source>
        <dbReference type="EMBL" id="KAB0640191.1"/>
    </source>
</evidence>